<keyword evidence="4" id="KW-1185">Reference proteome</keyword>
<reference evidence="3 4" key="1">
    <citation type="submission" date="2018-06" db="EMBL/GenBank/DDBJ databases">
        <title>Genomic Encyclopedia of Type Strains, Phase III (KMG-III): the genomes of soil and plant-associated and newly described type strains.</title>
        <authorList>
            <person name="Whitman W."/>
        </authorList>
    </citation>
    <scope>NUCLEOTIDE SEQUENCE [LARGE SCALE GENOMIC DNA]</scope>
    <source>
        <strain evidence="3 4">ORS 1419</strain>
    </source>
</reference>
<dbReference type="Proteomes" id="UP000247454">
    <property type="component" value="Unassembled WGS sequence"/>
</dbReference>
<dbReference type="Pfam" id="PF09343">
    <property type="entry name" value="DUF2460"/>
    <property type="match status" value="1"/>
</dbReference>
<evidence type="ECO:0000256" key="1">
    <source>
        <dbReference type="SAM" id="MobiDB-lite"/>
    </source>
</evidence>
<protein>
    <submittedName>
        <fullName evidence="3">Uncharacterized protein (TIGR02217 family)</fullName>
    </submittedName>
</protein>
<comment type="caution">
    <text evidence="3">The sequence shown here is derived from an EMBL/GenBank/DDBJ whole genome shotgun (WGS) entry which is preliminary data.</text>
</comment>
<dbReference type="RefSeq" id="WP_110753353.1">
    <property type="nucleotide sequence ID" value="NZ_QJTF01000018.1"/>
</dbReference>
<proteinExistence type="predicted"/>
<gene>
    <name evidence="3" type="ORF">C7477_11856</name>
</gene>
<organism evidence="3 4">
    <name type="scientific">Phyllobacterium leguminum</name>
    <dbReference type="NCBI Taxonomy" id="314237"/>
    <lineage>
        <taxon>Bacteria</taxon>
        <taxon>Pseudomonadati</taxon>
        <taxon>Pseudomonadota</taxon>
        <taxon>Alphaproteobacteria</taxon>
        <taxon>Hyphomicrobiales</taxon>
        <taxon>Phyllobacteriaceae</taxon>
        <taxon>Phyllobacterium</taxon>
    </lineage>
</organism>
<evidence type="ECO:0000313" key="3">
    <source>
        <dbReference type="EMBL" id="PYE86918.1"/>
    </source>
</evidence>
<name>A0A318T467_9HYPH</name>
<sequence>MAFHEVRFPTDISRGAQGGPKRKTTVVSLASGFEQRNSQWADSKRAYNAGYGLRSIDDIHAVITFFEERRGRLHGFRWKDFADFKSTSPGKAISATDQRLGTGDGAKKEFQLIKTYGSAFLPWIREIRKPVSGTVVVAVSGTVQNPGTAYTIDETTGVVTFAAAPAKNALITAGYEFDVPVRFDTDELLVTLDMLVAGDIPDIPIVEIRL</sequence>
<evidence type="ECO:0000259" key="2">
    <source>
        <dbReference type="Pfam" id="PF09343"/>
    </source>
</evidence>
<evidence type="ECO:0000313" key="4">
    <source>
        <dbReference type="Proteomes" id="UP000247454"/>
    </source>
</evidence>
<dbReference type="InterPro" id="IPR011740">
    <property type="entry name" value="DUF2460"/>
</dbReference>
<feature type="region of interest" description="Disordered" evidence="1">
    <location>
        <begin position="1"/>
        <end position="22"/>
    </location>
</feature>
<dbReference type="NCBIfam" id="TIGR02217">
    <property type="entry name" value="chp_TIGR02217"/>
    <property type="match status" value="1"/>
</dbReference>
<dbReference type="AlphaFoldDB" id="A0A318T467"/>
<dbReference type="EMBL" id="QJTF01000018">
    <property type="protein sequence ID" value="PYE86918.1"/>
    <property type="molecule type" value="Genomic_DNA"/>
</dbReference>
<feature type="domain" description="DUF2460" evidence="2">
    <location>
        <begin position="4"/>
        <end position="209"/>
    </location>
</feature>
<dbReference type="OrthoDB" id="1685145at2"/>
<accession>A0A318T467</accession>